<protein>
    <submittedName>
        <fullName evidence="1">Uncharacterized protein</fullName>
    </submittedName>
</protein>
<comment type="caution">
    <text evidence="1">The sequence shown here is derived from an EMBL/GenBank/DDBJ whole genome shotgun (WGS) entry which is preliminary data.</text>
</comment>
<dbReference type="Proteomes" id="UP001233999">
    <property type="component" value="Unassembled WGS sequence"/>
</dbReference>
<feature type="non-terminal residue" evidence="1">
    <location>
        <position position="53"/>
    </location>
</feature>
<gene>
    <name evidence="1" type="ORF">L9F63_010831</name>
</gene>
<reference evidence="1" key="1">
    <citation type="journal article" date="2023" name="IScience">
        <title>Live-bearing cockroach genome reveals convergent evolutionary mechanisms linked to viviparity in insects and beyond.</title>
        <authorList>
            <person name="Fouks B."/>
            <person name="Harrison M.C."/>
            <person name="Mikhailova A.A."/>
            <person name="Marchal E."/>
            <person name="English S."/>
            <person name="Carruthers M."/>
            <person name="Jennings E.C."/>
            <person name="Chiamaka E.L."/>
            <person name="Frigard R.A."/>
            <person name="Pippel M."/>
            <person name="Attardo G.M."/>
            <person name="Benoit J.B."/>
            <person name="Bornberg-Bauer E."/>
            <person name="Tobe S.S."/>
        </authorList>
    </citation>
    <scope>NUCLEOTIDE SEQUENCE</scope>
    <source>
        <strain evidence="1">Stay&amp;Tobe</strain>
    </source>
</reference>
<evidence type="ECO:0000313" key="1">
    <source>
        <dbReference type="EMBL" id="KAJ9598478.1"/>
    </source>
</evidence>
<evidence type="ECO:0000313" key="2">
    <source>
        <dbReference type="Proteomes" id="UP001233999"/>
    </source>
</evidence>
<dbReference type="AlphaFoldDB" id="A0AAD8AIN1"/>
<name>A0AAD8AIN1_DIPPU</name>
<sequence length="53" mass="6450">CKISMNYAKKCQFRSTYTLQLQNRWVTKQYILPYTFQGLLMKNLMIQRTVQDI</sequence>
<accession>A0AAD8AIN1</accession>
<dbReference type="EMBL" id="JASPKZ010001215">
    <property type="protein sequence ID" value="KAJ9598478.1"/>
    <property type="molecule type" value="Genomic_DNA"/>
</dbReference>
<organism evidence="1 2">
    <name type="scientific">Diploptera punctata</name>
    <name type="common">Pacific beetle cockroach</name>
    <dbReference type="NCBI Taxonomy" id="6984"/>
    <lineage>
        <taxon>Eukaryota</taxon>
        <taxon>Metazoa</taxon>
        <taxon>Ecdysozoa</taxon>
        <taxon>Arthropoda</taxon>
        <taxon>Hexapoda</taxon>
        <taxon>Insecta</taxon>
        <taxon>Pterygota</taxon>
        <taxon>Neoptera</taxon>
        <taxon>Polyneoptera</taxon>
        <taxon>Dictyoptera</taxon>
        <taxon>Blattodea</taxon>
        <taxon>Blaberoidea</taxon>
        <taxon>Blaberidae</taxon>
        <taxon>Diplopterinae</taxon>
        <taxon>Diploptera</taxon>
    </lineage>
</organism>
<proteinExistence type="predicted"/>
<reference evidence="1" key="2">
    <citation type="submission" date="2023-05" db="EMBL/GenBank/DDBJ databases">
        <authorList>
            <person name="Fouks B."/>
        </authorList>
    </citation>
    <scope>NUCLEOTIDE SEQUENCE</scope>
    <source>
        <strain evidence="1">Stay&amp;Tobe</strain>
        <tissue evidence="1">Testes</tissue>
    </source>
</reference>
<feature type="non-terminal residue" evidence="1">
    <location>
        <position position="1"/>
    </location>
</feature>
<keyword evidence="2" id="KW-1185">Reference proteome</keyword>